<accession>A0ABV7Q529</accession>
<dbReference type="EMBL" id="JBHRWO010000015">
    <property type="protein sequence ID" value="MFC3494237.1"/>
    <property type="molecule type" value="Genomic_DNA"/>
</dbReference>
<evidence type="ECO:0008006" key="4">
    <source>
        <dbReference type="Google" id="ProtNLM"/>
    </source>
</evidence>
<proteinExistence type="predicted"/>
<feature type="signal peptide" evidence="1">
    <location>
        <begin position="1"/>
        <end position="28"/>
    </location>
</feature>
<dbReference type="RefSeq" id="WP_387977809.1">
    <property type="nucleotide sequence ID" value="NZ_JBHRWO010000015.1"/>
</dbReference>
<evidence type="ECO:0000313" key="2">
    <source>
        <dbReference type="EMBL" id="MFC3494237.1"/>
    </source>
</evidence>
<keyword evidence="3" id="KW-1185">Reference proteome</keyword>
<evidence type="ECO:0000313" key="3">
    <source>
        <dbReference type="Proteomes" id="UP001595712"/>
    </source>
</evidence>
<evidence type="ECO:0000256" key="1">
    <source>
        <dbReference type="SAM" id="SignalP"/>
    </source>
</evidence>
<gene>
    <name evidence="2" type="ORF">ACFO8M_17275</name>
</gene>
<comment type="caution">
    <text evidence="2">The sequence shown here is derived from an EMBL/GenBank/DDBJ whole genome shotgun (WGS) entry which is preliminary data.</text>
</comment>
<feature type="chain" id="PRO_5046320073" description="Secreted protein" evidence="1">
    <location>
        <begin position="29"/>
        <end position="136"/>
    </location>
</feature>
<protein>
    <recommendedName>
        <fullName evidence="4">Secreted protein</fullName>
    </recommendedName>
</protein>
<sequence>MRKRIVALLGALSLALTVALGIASPAAAADEINYAVDADWNGDCTDRRYLPQVDGCVEPNGDILWVKDNVANGYAVKLRWFDEDGDRSGECIDTLGQAKAWTVCNKDFPEGHDIMWSVGWNSANGWNYSDWWRTRV</sequence>
<name>A0ABV7Q529_9ACTN</name>
<keyword evidence="1" id="KW-0732">Signal</keyword>
<organism evidence="2 3">
    <name type="scientific">Glycomyces rhizosphaerae</name>
    <dbReference type="NCBI Taxonomy" id="2054422"/>
    <lineage>
        <taxon>Bacteria</taxon>
        <taxon>Bacillati</taxon>
        <taxon>Actinomycetota</taxon>
        <taxon>Actinomycetes</taxon>
        <taxon>Glycomycetales</taxon>
        <taxon>Glycomycetaceae</taxon>
        <taxon>Glycomyces</taxon>
    </lineage>
</organism>
<reference evidence="3" key="1">
    <citation type="journal article" date="2019" name="Int. J. Syst. Evol. Microbiol.">
        <title>The Global Catalogue of Microorganisms (GCM) 10K type strain sequencing project: providing services to taxonomists for standard genome sequencing and annotation.</title>
        <authorList>
            <consortium name="The Broad Institute Genomics Platform"/>
            <consortium name="The Broad Institute Genome Sequencing Center for Infectious Disease"/>
            <person name="Wu L."/>
            <person name="Ma J."/>
        </authorList>
    </citation>
    <scope>NUCLEOTIDE SEQUENCE [LARGE SCALE GENOMIC DNA]</scope>
    <source>
        <strain evidence="3">CGMCC 4.7396</strain>
    </source>
</reference>
<dbReference type="Proteomes" id="UP001595712">
    <property type="component" value="Unassembled WGS sequence"/>
</dbReference>